<gene>
    <name evidence="1" type="ORF">NIES80_23370</name>
</gene>
<proteinExistence type="predicted"/>
<dbReference type="OrthoDB" id="9807577at2"/>
<dbReference type="AlphaFoldDB" id="A0A480ABZ2"/>
<sequence>MNKKRKPGYAKFDYKDPKKRKYRYLLRRIWDENLPQVTFVMLNPSTAGAGEEENDPTIKKCIDLARSWNYGSLEVVNLFAYIATEPKELNEALKKGDDIVGHNNNLYILSATKRAESIIVAWGAGLDNSSAKKYRVEEVLNLISCKTLYYLVDSKGNGDDLTKNGHPRHPLQRDRSLDERKIFIKNGASKK</sequence>
<evidence type="ECO:0000313" key="1">
    <source>
        <dbReference type="EMBL" id="GCL42630.1"/>
    </source>
</evidence>
<dbReference type="Pfam" id="PF07799">
    <property type="entry name" value="DUF1643"/>
    <property type="match status" value="1"/>
</dbReference>
<name>A0A480ABZ2_9CYAN</name>
<dbReference type="RefSeq" id="WP_137908213.1">
    <property type="nucleotide sequence ID" value="NZ_BJCF01000024.1"/>
</dbReference>
<protein>
    <recommendedName>
        <fullName evidence="3">DUF1643 domain-containing protein</fullName>
    </recommendedName>
</protein>
<evidence type="ECO:0000313" key="2">
    <source>
        <dbReference type="Proteomes" id="UP000299367"/>
    </source>
</evidence>
<reference evidence="2" key="1">
    <citation type="submission" date="2019-02" db="EMBL/GenBank/DDBJ databases">
        <title>Draft genome sequence of Dolichospermum planctonicum NIES-80.</title>
        <authorList>
            <person name="Yamaguchi H."/>
            <person name="Suzuki S."/>
            <person name="Kawachi M."/>
        </authorList>
    </citation>
    <scope>NUCLEOTIDE SEQUENCE [LARGE SCALE GENOMIC DNA]</scope>
    <source>
        <strain evidence="2">NIES-80</strain>
    </source>
</reference>
<dbReference type="Proteomes" id="UP000299367">
    <property type="component" value="Unassembled WGS sequence"/>
</dbReference>
<evidence type="ECO:0008006" key="3">
    <source>
        <dbReference type="Google" id="ProtNLM"/>
    </source>
</evidence>
<comment type="caution">
    <text evidence="1">The sequence shown here is derived from an EMBL/GenBank/DDBJ whole genome shotgun (WGS) entry which is preliminary data.</text>
</comment>
<dbReference type="InterPro" id="IPR012441">
    <property type="entry name" value="DUF1643"/>
</dbReference>
<accession>A0A480ABZ2</accession>
<dbReference type="EMBL" id="BJCF01000024">
    <property type="protein sequence ID" value="GCL42630.1"/>
    <property type="molecule type" value="Genomic_DNA"/>
</dbReference>
<organism evidence="1 2">
    <name type="scientific">Dolichospermum planctonicum</name>
    <dbReference type="NCBI Taxonomy" id="136072"/>
    <lineage>
        <taxon>Bacteria</taxon>
        <taxon>Bacillati</taxon>
        <taxon>Cyanobacteriota</taxon>
        <taxon>Cyanophyceae</taxon>
        <taxon>Nostocales</taxon>
        <taxon>Aphanizomenonaceae</taxon>
        <taxon>Dolichospermum</taxon>
    </lineage>
</organism>